<dbReference type="Proteomes" id="UP001500604">
    <property type="component" value="Unassembled WGS sequence"/>
</dbReference>
<reference evidence="3" key="1">
    <citation type="journal article" date="2019" name="Int. J. Syst. Evol. Microbiol.">
        <title>The Global Catalogue of Microorganisms (GCM) 10K type strain sequencing project: providing services to taxonomists for standard genome sequencing and annotation.</title>
        <authorList>
            <consortium name="The Broad Institute Genomics Platform"/>
            <consortium name="The Broad Institute Genome Sequencing Center for Infectious Disease"/>
            <person name="Wu L."/>
            <person name="Ma J."/>
        </authorList>
    </citation>
    <scope>NUCLEOTIDE SEQUENCE [LARGE SCALE GENOMIC DNA]</scope>
    <source>
        <strain evidence="3">JCM 17805</strain>
    </source>
</reference>
<evidence type="ECO:0000313" key="3">
    <source>
        <dbReference type="Proteomes" id="UP001500604"/>
    </source>
</evidence>
<sequence length="59" mass="7278">MKWTPESNFDLFPDDDPDVRELQFMDRRKKQYIRQKINHPHPQDPDNPDWDVEPVAHEY</sequence>
<feature type="region of interest" description="Disordered" evidence="1">
    <location>
        <begin position="30"/>
        <end position="59"/>
    </location>
</feature>
<proteinExistence type="predicted"/>
<dbReference type="EMBL" id="BAABFL010000025">
    <property type="protein sequence ID" value="GAA4648121.1"/>
    <property type="molecule type" value="Genomic_DNA"/>
</dbReference>
<comment type="caution">
    <text evidence="2">The sequence shown here is derived from an EMBL/GenBank/DDBJ whole genome shotgun (WGS) entry which is preliminary data.</text>
</comment>
<name>A0ABP8UX56_9GAMM</name>
<accession>A0ABP8UX56</accession>
<dbReference type="RefSeq" id="WP_345193357.1">
    <property type="nucleotide sequence ID" value="NZ_BAABFL010000025.1"/>
</dbReference>
<organism evidence="2 3">
    <name type="scientific">Kistimonas scapharcae</name>
    <dbReference type="NCBI Taxonomy" id="1036133"/>
    <lineage>
        <taxon>Bacteria</taxon>
        <taxon>Pseudomonadati</taxon>
        <taxon>Pseudomonadota</taxon>
        <taxon>Gammaproteobacteria</taxon>
        <taxon>Oceanospirillales</taxon>
        <taxon>Endozoicomonadaceae</taxon>
        <taxon>Kistimonas</taxon>
    </lineage>
</organism>
<evidence type="ECO:0000256" key="1">
    <source>
        <dbReference type="SAM" id="MobiDB-lite"/>
    </source>
</evidence>
<feature type="compositionally biased region" description="Basic residues" evidence="1">
    <location>
        <begin position="30"/>
        <end position="39"/>
    </location>
</feature>
<keyword evidence="3" id="KW-1185">Reference proteome</keyword>
<protein>
    <submittedName>
        <fullName evidence="2">Uncharacterized protein</fullName>
    </submittedName>
</protein>
<evidence type="ECO:0000313" key="2">
    <source>
        <dbReference type="EMBL" id="GAA4648121.1"/>
    </source>
</evidence>
<gene>
    <name evidence="2" type="ORF">GCM10023116_03850</name>
</gene>